<keyword evidence="1" id="KW-0175">Coiled coil</keyword>
<name>A0ABW0INP7_9HYPH</name>
<evidence type="ECO:0000256" key="1">
    <source>
        <dbReference type="SAM" id="Coils"/>
    </source>
</evidence>
<feature type="coiled-coil region" evidence="1">
    <location>
        <begin position="171"/>
        <end position="240"/>
    </location>
</feature>
<proteinExistence type="predicted"/>
<organism evidence="2 3">
    <name type="scientific">Bosea eneae</name>
    <dbReference type="NCBI Taxonomy" id="151454"/>
    <lineage>
        <taxon>Bacteria</taxon>
        <taxon>Pseudomonadati</taxon>
        <taxon>Pseudomonadota</taxon>
        <taxon>Alphaproteobacteria</taxon>
        <taxon>Hyphomicrobiales</taxon>
        <taxon>Boseaceae</taxon>
        <taxon>Bosea</taxon>
    </lineage>
</organism>
<dbReference type="Proteomes" id="UP001596053">
    <property type="component" value="Unassembled WGS sequence"/>
</dbReference>
<protein>
    <recommendedName>
        <fullName evidence="4">Crescentin coiled-coil domain-containing protein</fullName>
    </recommendedName>
</protein>
<comment type="caution">
    <text evidence="2">The sequence shown here is derived from an EMBL/GenBank/DDBJ whole genome shotgun (WGS) entry which is preliminary data.</text>
</comment>
<evidence type="ECO:0000313" key="3">
    <source>
        <dbReference type="Proteomes" id="UP001596053"/>
    </source>
</evidence>
<keyword evidence="3" id="KW-1185">Reference proteome</keyword>
<evidence type="ECO:0000313" key="2">
    <source>
        <dbReference type="EMBL" id="MFC5418746.1"/>
    </source>
</evidence>
<reference evidence="3" key="1">
    <citation type="journal article" date="2019" name="Int. J. Syst. Evol. Microbiol.">
        <title>The Global Catalogue of Microorganisms (GCM) 10K type strain sequencing project: providing services to taxonomists for standard genome sequencing and annotation.</title>
        <authorList>
            <consortium name="The Broad Institute Genomics Platform"/>
            <consortium name="The Broad Institute Genome Sequencing Center for Infectious Disease"/>
            <person name="Wu L."/>
            <person name="Ma J."/>
        </authorList>
    </citation>
    <scope>NUCLEOTIDE SEQUENCE [LARGE SCALE GENOMIC DNA]</scope>
    <source>
        <strain evidence="3">NCAIM B.01391</strain>
    </source>
</reference>
<dbReference type="EMBL" id="JBHSLW010000006">
    <property type="protein sequence ID" value="MFC5418746.1"/>
    <property type="molecule type" value="Genomic_DNA"/>
</dbReference>
<gene>
    <name evidence="2" type="ORF">ACFPOB_04125</name>
</gene>
<dbReference type="RefSeq" id="WP_377796116.1">
    <property type="nucleotide sequence ID" value="NZ_JBHSLW010000006.1"/>
</dbReference>
<sequence length="326" mass="35145">MTIGRLETDLMERKQRIGALETELAERTQELAQTRESLAKESAGHQTTQATLSSRVSDLAAVEAQLAEIRQALSGTSADLAARSHELAELRALHDKTAATLAEREQALSALNNEHDRLRLALVEAGTLRLTLAGERDDFSARLSTAETALVEARTSLAAMKLDRDSERLRADALTSRANETEAALRAADANAIKLGAEIARQEAVMTQASAEHAQTLARIKALEDKIASAAATEARLKQQLASEAEAHRAALRERDEMVEALHAEIGTLQGARDQARADRADFKRELAALRKQNGGKAAGEAALRQEIVRLADALLVASDSREAAE</sequence>
<accession>A0ABW0INP7</accession>
<dbReference type="Gene3D" id="1.10.287.1490">
    <property type="match status" value="1"/>
</dbReference>
<evidence type="ECO:0008006" key="4">
    <source>
        <dbReference type="Google" id="ProtNLM"/>
    </source>
</evidence>